<accession>A0ABN6XR81</accession>
<evidence type="ECO:0000256" key="2">
    <source>
        <dbReference type="SAM" id="Phobius"/>
    </source>
</evidence>
<keyword evidence="2" id="KW-1133">Transmembrane helix</keyword>
<reference evidence="4" key="1">
    <citation type="journal article" date="2019" name="Int. J. Syst. Evol. Microbiol.">
        <title>The Global Catalogue of Microorganisms (GCM) 10K type strain sequencing project: providing services to taxonomists for standard genome sequencing and annotation.</title>
        <authorList>
            <consortium name="The Broad Institute Genomics Platform"/>
            <consortium name="The Broad Institute Genome Sequencing Center for Infectious Disease"/>
            <person name="Wu L."/>
            <person name="Ma J."/>
        </authorList>
    </citation>
    <scope>NUCLEOTIDE SEQUENCE [LARGE SCALE GENOMIC DNA]</scope>
    <source>
        <strain evidence="4">NBRC 108725</strain>
    </source>
</reference>
<proteinExistence type="predicted"/>
<feature type="region of interest" description="Disordered" evidence="1">
    <location>
        <begin position="90"/>
        <end position="110"/>
    </location>
</feature>
<keyword evidence="4" id="KW-1185">Reference proteome</keyword>
<feature type="compositionally biased region" description="Low complexity" evidence="1">
    <location>
        <begin position="91"/>
        <end position="110"/>
    </location>
</feature>
<sequence length="128" mass="13743">MPLSEQEQRLLDEMERSLYQNDADFVASVGGRRGRINYTALVSGVLVAVLGVAILVAGVVLKQPIIGVGGFVVMFAGVLLAVGSPRRRLTAVPRSGGSGPGSARRVGRGSFMDRMNSRWERRQDGMGR</sequence>
<protein>
    <submittedName>
        <fullName evidence="3">Membrane protein</fullName>
    </submittedName>
</protein>
<evidence type="ECO:0000313" key="3">
    <source>
        <dbReference type="EMBL" id="BDZ47364.1"/>
    </source>
</evidence>
<dbReference type="RefSeq" id="WP_286277281.1">
    <property type="nucleotide sequence ID" value="NZ_AP027731.1"/>
</dbReference>
<dbReference type="Proteomes" id="UP001321498">
    <property type="component" value="Chromosome"/>
</dbReference>
<gene>
    <name evidence="3" type="ORF">GCM10025866_32730</name>
</gene>
<feature type="transmembrane region" description="Helical" evidence="2">
    <location>
        <begin position="65"/>
        <end position="84"/>
    </location>
</feature>
<dbReference type="EMBL" id="AP027731">
    <property type="protein sequence ID" value="BDZ47364.1"/>
    <property type="molecule type" value="Genomic_DNA"/>
</dbReference>
<dbReference type="Pfam" id="PF11239">
    <property type="entry name" value="DUF3040"/>
    <property type="match status" value="1"/>
</dbReference>
<name>A0ABN6XR81_9MICO</name>
<organism evidence="3 4">
    <name type="scientific">Naasia aerilata</name>
    <dbReference type="NCBI Taxonomy" id="1162966"/>
    <lineage>
        <taxon>Bacteria</taxon>
        <taxon>Bacillati</taxon>
        <taxon>Actinomycetota</taxon>
        <taxon>Actinomycetes</taxon>
        <taxon>Micrococcales</taxon>
        <taxon>Microbacteriaceae</taxon>
        <taxon>Naasia</taxon>
    </lineage>
</organism>
<keyword evidence="2" id="KW-0812">Transmembrane</keyword>
<evidence type="ECO:0000256" key="1">
    <source>
        <dbReference type="SAM" id="MobiDB-lite"/>
    </source>
</evidence>
<keyword evidence="2" id="KW-0472">Membrane</keyword>
<feature type="transmembrane region" description="Helical" evidence="2">
    <location>
        <begin position="38"/>
        <end position="59"/>
    </location>
</feature>
<evidence type="ECO:0000313" key="4">
    <source>
        <dbReference type="Proteomes" id="UP001321498"/>
    </source>
</evidence>
<dbReference type="InterPro" id="IPR021401">
    <property type="entry name" value="DUF3040"/>
</dbReference>